<dbReference type="InterPro" id="IPR008826">
    <property type="entry name" value="Se-bd"/>
</dbReference>
<protein>
    <recommendedName>
        <fullName evidence="5">Selenium-binding protein</fullName>
    </recommendedName>
</protein>
<sequence length="191" mass="20933">MSCNKCCGPGYASPQEAAHGPKEKVLFVTCPHASGNGNDLLVAIDVDEESETFCQILSKAVLPNIGDEVHHTGWNACSSCHDKPSAKRTHIILPCLNSNRIYFINVEDERNIRLEKKPPPALRIKGHRIEGGPQMLQLSSGGEMLRIDIDENGVMKLNGNFLFDFGAIEGGPYLGHEMRYPGGDCTSDIWV</sequence>
<comment type="caution">
    <text evidence="3">The sequence shown here is derived from an EMBL/GenBank/DDBJ whole genome shotgun (WGS) entry which is preliminary data.</text>
</comment>
<dbReference type="PANTHER" id="PTHR23300:SF0">
    <property type="entry name" value="METHANETHIOL OXIDASE"/>
    <property type="match status" value="1"/>
</dbReference>
<comment type="similarity">
    <text evidence="1">Belongs to the selenium-binding protein family.</text>
</comment>
<dbReference type="Pfam" id="PF05694">
    <property type="entry name" value="SBP56"/>
    <property type="match status" value="2"/>
</dbReference>
<evidence type="ECO:0000313" key="4">
    <source>
        <dbReference type="Proteomes" id="UP001176961"/>
    </source>
</evidence>
<evidence type="ECO:0008006" key="5">
    <source>
        <dbReference type="Google" id="ProtNLM"/>
    </source>
</evidence>
<proteinExistence type="inferred from homology"/>
<organism evidence="3 4">
    <name type="scientific">Cylicocyclus nassatus</name>
    <name type="common">Nematode worm</name>
    <dbReference type="NCBI Taxonomy" id="53992"/>
    <lineage>
        <taxon>Eukaryota</taxon>
        <taxon>Metazoa</taxon>
        <taxon>Ecdysozoa</taxon>
        <taxon>Nematoda</taxon>
        <taxon>Chromadorea</taxon>
        <taxon>Rhabditida</taxon>
        <taxon>Rhabditina</taxon>
        <taxon>Rhabditomorpha</taxon>
        <taxon>Strongyloidea</taxon>
        <taxon>Strongylidae</taxon>
        <taxon>Cylicocyclus</taxon>
    </lineage>
</organism>
<keyword evidence="4" id="KW-1185">Reference proteome</keyword>
<reference evidence="3" key="1">
    <citation type="submission" date="2023-07" db="EMBL/GenBank/DDBJ databases">
        <authorList>
            <consortium name="CYATHOMIX"/>
        </authorList>
    </citation>
    <scope>NUCLEOTIDE SEQUENCE</scope>
    <source>
        <strain evidence="3">N/A</strain>
    </source>
</reference>
<keyword evidence="2" id="KW-0711">Selenium</keyword>
<dbReference type="AlphaFoldDB" id="A0AA36M6S5"/>
<dbReference type="GO" id="GO:0008430">
    <property type="term" value="F:selenium binding"/>
    <property type="evidence" value="ECO:0007669"/>
    <property type="project" value="InterPro"/>
</dbReference>
<evidence type="ECO:0000256" key="1">
    <source>
        <dbReference type="ARBA" id="ARBA00005606"/>
    </source>
</evidence>
<accession>A0AA36M6S5</accession>
<evidence type="ECO:0000256" key="2">
    <source>
        <dbReference type="ARBA" id="ARBA00023266"/>
    </source>
</evidence>
<gene>
    <name evidence="3" type="ORF">CYNAS_LOCUS13247</name>
</gene>
<name>A0AA36M6S5_CYLNA</name>
<dbReference type="EMBL" id="CATQJL010000305">
    <property type="protein sequence ID" value="CAJ0601264.1"/>
    <property type="molecule type" value="Genomic_DNA"/>
</dbReference>
<dbReference type="Proteomes" id="UP001176961">
    <property type="component" value="Unassembled WGS sequence"/>
</dbReference>
<dbReference type="PANTHER" id="PTHR23300">
    <property type="entry name" value="METHANETHIOL OXIDASE"/>
    <property type="match status" value="1"/>
</dbReference>
<evidence type="ECO:0000313" key="3">
    <source>
        <dbReference type="EMBL" id="CAJ0601264.1"/>
    </source>
</evidence>